<feature type="region of interest" description="Disordered" evidence="1">
    <location>
        <begin position="56"/>
        <end position="78"/>
    </location>
</feature>
<name>A0ABV9YMK2_9PSEU</name>
<gene>
    <name evidence="2" type="ORF">ACFPBZ_06015</name>
</gene>
<dbReference type="InterPro" id="IPR051200">
    <property type="entry name" value="Host-pathogen_enzymatic-act"/>
</dbReference>
<reference evidence="3" key="1">
    <citation type="journal article" date="2019" name="Int. J. Syst. Evol. Microbiol.">
        <title>The Global Catalogue of Microorganisms (GCM) 10K type strain sequencing project: providing services to taxonomists for standard genome sequencing and annotation.</title>
        <authorList>
            <consortium name="The Broad Institute Genomics Platform"/>
            <consortium name="The Broad Institute Genome Sequencing Center for Infectious Disease"/>
            <person name="Wu L."/>
            <person name="Ma J."/>
        </authorList>
    </citation>
    <scope>NUCLEOTIDE SEQUENCE [LARGE SCALE GENOMIC DNA]</scope>
    <source>
        <strain evidence="3">CGMCC 4.7093</strain>
    </source>
</reference>
<evidence type="ECO:0000313" key="2">
    <source>
        <dbReference type="EMBL" id="MFC5061751.1"/>
    </source>
</evidence>
<dbReference type="Gene3D" id="2.120.10.30">
    <property type="entry name" value="TolB, C-terminal domain"/>
    <property type="match status" value="1"/>
</dbReference>
<evidence type="ECO:0000313" key="3">
    <source>
        <dbReference type="Proteomes" id="UP001595947"/>
    </source>
</evidence>
<comment type="caution">
    <text evidence="2">The sequence shown here is derived from an EMBL/GenBank/DDBJ whole genome shotgun (WGS) entry which is preliminary data.</text>
</comment>
<dbReference type="EMBL" id="JBHSIV010000005">
    <property type="protein sequence ID" value="MFC5061751.1"/>
    <property type="molecule type" value="Genomic_DNA"/>
</dbReference>
<feature type="compositionally biased region" description="Low complexity" evidence="1">
    <location>
        <begin position="56"/>
        <end position="71"/>
    </location>
</feature>
<dbReference type="PANTHER" id="PTHR47197">
    <property type="entry name" value="PROTEIN NIRF"/>
    <property type="match status" value="1"/>
</dbReference>
<keyword evidence="3" id="KW-1185">Reference proteome</keyword>
<dbReference type="RefSeq" id="WP_378035106.1">
    <property type="nucleotide sequence ID" value="NZ_JBHSIV010000005.1"/>
</dbReference>
<protein>
    <submittedName>
        <fullName evidence="2">Uncharacterized protein</fullName>
    </submittedName>
</protein>
<dbReference type="PANTHER" id="PTHR47197:SF3">
    <property type="entry name" value="DIHYDRO-HEME D1 DEHYDROGENASE"/>
    <property type="match status" value="1"/>
</dbReference>
<evidence type="ECO:0000256" key="1">
    <source>
        <dbReference type="SAM" id="MobiDB-lite"/>
    </source>
</evidence>
<sequence>MVTLTRDDATTVVQVDPDTAAVASRETVTGAPRAAAGSADGSGLVLADPAGGLTGLTLPAGTTTTAPTGAPSGPQALAAGPAGELLVAATGASGDARRQAAGASVDGSLSVLRDGRLAGRVGGLGRPVALAVAGDRVAVLDTARNVVHLVDLATLRTTADLPAGDGPTALAIDRHGRLAITDTRAGVIRRYDLVGDAPAPLAPITLGGQTAPYGTAYDAVTDRLWVTLTGTNRLVAIDLGSADQPRVVLDLPTVTQPDLLALGQGRAYVASPRTGQVQVTLA</sequence>
<dbReference type="SUPFAM" id="SSF75011">
    <property type="entry name" value="3-carboxy-cis,cis-mucoante lactonizing enzyme"/>
    <property type="match status" value="1"/>
</dbReference>
<accession>A0ABV9YMK2</accession>
<proteinExistence type="predicted"/>
<dbReference type="Proteomes" id="UP001595947">
    <property type="component" value="Unassembled WGS sequence"/>
</dbReference>
<dbReference type="InterPro" id="IPR011042">
    <property type="entry name" value="6-blade_b-propeller_TolB-like"/>
</dbReference>
<organism evidence="2 3">
    <name type="scientific">Actinomycetospora atypica</name>
    <dbReference type="NCBI Taxonomy" id="1290095"/>
    <lineage>
        <taxon>Bacteria</taxon>
        <taxon>Bacillati</taxon>
        <taxon>Actinomycetota</taxon>
        <taxon>Actinomycetes</taxon>
        <taxon>Pseudonocardiales</taxon>
        <taxon>Pseudonocardiaceae</taxon>
        <taxon>Actinomycetospora</taxon>
    </lineage>
</organism>